<sequence>MAVSGDESADDVTAEIPPVEDEVALLVADGIGVRATWGHIYGPTDFRILPGGLTVLAGSGGRGRTALLLTLAGRMKPSSGHLWAFGRVNDAHHLFRQAAIADIDEVDGIVQAIKVRDVITEQIRWSAPWYKWVRQARQADLERVCAPVFGDLALPSMDAFVEELPELTAALLRIAVANVRRPPLLVVGGVDRLTRIESARTLTSRLVALGREQTVITADVNGAYPGLGVREVISVDNLTDDEFVMLEQQERIS</sequence>
<gene>
    <name evidence="1" type="ordered locus">Gbro_0483</name>
</gene>
<dbReference type="Proteomes" id="UP000001219">
    <property type="component" value="Chromosome"/>
</dbReference>
<dbReference type="SUPFAM" id="SSF52540">
    <property type="entry name" value="P-loop containing nucleoside triphosphate hydrolases"/>
    <property type="match status" value="1"/>
</dbReference>
<organism evidence="1 2">
    <name type="scientific">Gordonia bronchialis (strain ATCC 25592 / DSM 43247 / BCRC 13721 / JCM 3198 / KCTC 3076 / NBRC 16047 / NCTC 10667)</name>
    <name type="common">Rhodococcus bronchialis</name>
    <dbReference type="NCBI Taxonomy" id="526226"/>
    <lineage>
        <taxon>Bacteria</taxon>
        <taxon>Bacillati</taxon>
        <taxon>Actinomycetota</taxon>
        <taxon>Actinomycetes</taxon>
        <taxon>Mycobacteriales</taxon>
        <taxon>Gordoniaceae</taxon>
        <taxon>Gordonia</taxon>
    </lineage>
</organism>
<proteinExistence type="predicted"/>
<dbReference type="Gene3D" id="3.40.50.300">
    <property type="entry name" value="P-loop containing nucleotide triphosphate hydrolases"/>
    <property type="match status" value="1"/>
</dbReference>
<evidence type="ECO:0000313" key="1">
    <source>
        <dbReference type="EMBL" id="ACY19815.1"/>
    </source>
</evidence>
<dbReference type="STRING" id="526226.Gbro_0483"/>
<dbReference type="AlphaFoldDB" id="D0LDJ5"/>
<dbReference type="InterPro" id="IPR027417">
    <property type="entry name" value="P-loop_NTPase"/>
</dbReference>
<evidence type="ECO:0000313" key="2">
    <source>
        <dbReference type="Proteomes" id="UP000001219"/>
    </source>
</evidence>
<dbReference type="KEGG" id="gbr:Gbro_0483"/>
<keyword evidence="2" id="KW-1185">Reference proteome</keyword>
<reference evidence="2" key="1">
    <citation type="submission" date="2009-10" db="EMBL/GenBank/DDBJ databases">
        <title>The complete chromosome of Gordonia bronchialis DSM 43247.</title>
        <authorList>
            <consortium name="US DOE Joint Genome Institute (JGI-PGF)"/>
            <person name="Lucas S."/>
            <person name="Copeland A."/>
            <person name="Lapidus A."/>
            <person name="Glavina del Rio T."/>
            <person name="Dalin E."/>
            <person name="Tice H."/>
            <person name="Bruce D."/>
            <person name="Goodwin L."/>
            <person name="Pitluck S."/>
            <person name="Kyrpides N."/>
            <person name="Mavromatis K."/>
            <person name="Ivanova N."/>
            <person name="Ovchinnikova G."/>
            <person name="Saunders E."/>
            <person name="Brettin T."/>
            <person name="Detter J.C."/>
            <person name="Han C."/>
            <person name="Larimer F."/>
            <person name="Land M."/>
            <person name="Hauser L."/>
            <person name="Markowitz V."/>
            <person name="Cheng J.-F."/>
            <person name="Hugenholtz P."/>
            <person name="Woyke T."/>
            <person name="Wu D."/>
            <person name="Jando M."/>
            <person name="Schneider S."/>
            <person name="Goeker M."/>
            <person name="Klenk H.-P."/>
            <person name="Eisen J.A."/>
        </authorList>
    </citation>
    <scope>NUCLEOTIDE SEQUENCE [LARGE SCALE GENOMIC DNA]</scope>
    <source>
        <strain evidence="2">ATCC 25592 / DSM 43247 / BCRC 13721 / JCM 3198 / KCTC 3076 / NBRC 16047 / NCTC 10667</strain>
    </source>
</reference>
<name>D0LDJ5_GORB4</name>
<protein>
    <recommendedName>
        <fullName evidence="3">ABC transporter domain-containing protein</fullName>
    </recommendedName>
</protein>
<dbReference type="eggNOG" id="COG1121">
    <property type="taxonomic scope" value="Bacteria"/>
</dbReference>
<evidence type="ECO:0008006" key="3">
    <source>
        <dbReference type="Google" id="ProtNLM"/>
    </source>
</evidence>
<dbReference type="HOGENOM" id="CLU_000604_29_1_11"/>
<accession>D0LDJ5</accession>
<reference evidence="1 2" key="2">
    <citation type="journal article" date="2010" name="Stand. Genomic Sci.">
        <title>Complete genome sequence of Gordonia bronchialis type strain (3410).</title>
        <authorList>
            <person name="Ivanova N."/>
            <person name="Sikorski J."/>
            <person name="Jando M."/>
            <person name="Lapidus A."/>
            <person name="Nolan M."/>
            <person name="Lucas S."/>
            <person name="Del Rio T.G."/>
            <person name="Tice H."/>
            <person name="Copeland A."/>
            <person name="Cheng J.F."/>
            <person name="Chen F."/>
            <person name="Bruce D."/>
            <person name="Goodwin L."/>
            <person name="Pitluck S."/>
            <person name="Mavromatis K."/>
            <person name="Ovchinnikova G."/>
            <person name="Pati A."/>
            <person name="Chen A."/>
            <person name="Palaniappan K."/>
            <person name="Land M."/>
            <person name="Hauser L."/>
            <person name="Chang Y.J."/>
            <person name="Jeffries C.D."/>
            <person name="Chain P."/>
            <person name="Saunders E."/>
            <person name="Han C."/>
            <person name="Detter J.C."/>
            <person name="Brettin T."/>
            <person name="Rohde M."/>
            <person name="Goker M."/>
            <person name="Bristow J."/>
            <person name="Eisen J.A."/>
            <person name="Markowitz V."/>
            <person name="Hugenholtz P."/>
            <person name="Klenk H.P."/>
            <person name="Kyrpides N.C."/>
        </authorList>
    </citation>
    <scope>NUCLEOTIDE SEQUENCE [LARGE SCALE GENOMIC DNA]</scope>
    <source>
        <strain evidence="2">ATCC 25592 / DSM 43247 / BCRC 13721 / JCM 3198 / KCTC 3076 / NBRC 16047 / NCTC 10667</strain>
    </source>
</reference>
<dbReference type="EMBL" id="CP001802">
    <property type="protein sequence ID" value="ACY19815.1"/>
    <property type="molecule type" value="Genomic_DNA"/>
</dbReference>